<comment type="similarity">
    <text evidence="2">Belongs to the AzlC family.</text>
</comment>
<comment type="subcellular location">
    <subcellularLocation>
        <location evidence="1">Cell membrane</location>
        <topology evidence="1">Multi-pass membrane protein</topology>
    </subcellularLocation>
</comment>
<protein>
    <submittedName>
        <fullName evidence="9">AzlC family ABC transporter permease</fullName>
    </submittedName>
</protein>
<dbReference type="GO" id="GO:0005886">
    <property type="term" value="C:plasma membrane"/>
    <property type="evidence" value="ECO:0007669"/>
    <property type="project" value="UniProtKB-SubCell"/>
</dbReference>
<keyword evidence="10" id="KW-1185">Reference proteome</keyword>
<evidence type="ECO:0000256" key="4">
    <source>
        <dbReference type="ARBA" id="ARBA00022475"/>
    </source>
</evidence>
<evidence type="ECO:0000313" key="9">
    <source>
        <dbReference type="EMBL" id="MDG9699398.1"/>
    </source>
</evidence>
<dbReference type="Pfam" id="PF03591">
    <property type="entry name" value="AzlC"/>
    <property type="match status" value="1"/>
</dbReference>
<proteinExistence type="inferred from homology"/>
<feature type="transmembrane region" description="Helical" evidence="8">
    <location>
        <begin position="231"/>
        <end position="249"/>
    </location>
</feature>
<accession>A0AAW6RKB1</accession>
<keyword evidence="4" id="KW-1003">Cell membrane</keyword>
<keyword evidence="6 8" id="KW-1133">Transmembrane helix</keyword>
<evidence type="ECO:0000256" key="2">
    <source>
        <dbReference type="ARBA" id="ARBA00010735"/>
    </source>
</evidence>
<dbReference type="InterPro" id="IPR011606">
    <property type="entry name" value="Brnchd-chn_aa_trnsp_permease"/>
</dbReference>
<comment type="caution">
    <text evidence="9">The sequence shown here is derived from an EMBL/GenBank/DDBJ whole genome shotgun (WGS) entry which is preliminary data.</text>
</comment>
<feature type="transmembrane region" description="Helical" evidence="8">
    <location>
        <begin position="154"/>
        <end position="178"/>
    </location>
</feature>
<dbReference type="Proteomes" id="UP001237156">
    <property type="component" value="Unassembled WGS sequence"/>
</dbReference>
<dbReference type="AlphaFoldDB" id="A0AAW6RKB1"/>
<feature type="transmembrane region" description="Helical" evidence="8">
    <location>
        <begin position="209"/>
        <end position="225"/>
    </location>
</feature>
<feature type="transmembrane region" description="Helical" evidence="8">
    <location>
        <begin position="184"/>
        <end position="202"/>
    </location>
</feature>
<evidence type="ECO:0000256" key="5">
    <source>
        <dbReference type="ARBA" id="ARBA00022692"/>
    </source>
</evidence>
<gene>
    <name evidence="9" type="ORF">QB898_06640</name>
</gene>
<reference evidence="9 10" key="1">
    <citation type="submission" date="2023-04" db="EMBL/GenBank/DDBJ databases">
        <title>Ottowia paracancer sp. nov., isolated from human stomach.</title>
        <authorList>
            <person name="Song Y."/>
        </authorList>
    </citation>
    <scope>NUCLEOTIDE SEQUENCE [LARGE SCALE GENOMIC DNA]</scope>
    <source>
        <strain evidence="9 10">10c7w1</strain>
    </source>
</reference>
<feature type="transmembrane region" description="Helical" evidence="8">
    <location>
        <begin position="88"/>
        <end position="112"/>
    </location>
</feature>
<evidence type="ECO:0000256" key="3">
    <source>
        <dbReference type="ARBA" id="ARBA00022448"/>
    </source>
</evidence>
<evidence type="ECO:0000256" key="8">
    <source>
        <dbReference type="SAM" id="Phobius"/>
    </source>
</evidence>
<keyword evidence="7 8" id="KW-0472">Membrane</keyword>
<evidence type="ECO:0000256" key="7">
    <source>
        <dbReference type="ARBA" id="ARBA00023136"/>
    </source>
</evidence>
<name>A0AAW6RKB1_9BURK</name>
<dbReference type="PANTHER" id="PTHR34979:SF1">
    <property type="entry name" value="INNER MEMBRANE PROTEIN YGAZ"/>
    <property type="match status" value="1"/>
</dbReference>
<dbReference type="PANTHER" id="PTHR34979">
    <property type="entry name" value="INNER MEMBRANE PROTEIN YGAZ"/>
    <property type="match status" value="1"/>
</dbReference>
<feature type="transmembrane region" description="Helical" evidence="8">
    <location>
        <begin position="64"/>
        <end position="82"/>
    </location>
</feature>
<evidence type="ECO:0000313" key="10">
    <source>
        <dbReference type="Proteomes" id="UP001237156"/>
    </source>
</evidence>
<dbReference type="RefSeq" id="WP_233199809.1">
    <property type="nucleotide sequence ID" value="NZ_JARVII010000011.1"/>
</dbReference>
<dbReference type="EMBL" id="JARVII010000011">
    <property type="protein sequence ID" value="MDG9699398.1"/>
    <property type="molecule type" value="Genomic_DNA"/>
</dbReference>
<keyword evidence="3" id="KW-0813">Transport</keyword>
<sequence>MTDAGARAACGQRRRAFFQLLHNPFFRAGAQDMAGVALGTSVWSFMTGVAMVKSGMSVAESVLMALLVYAGSAQLAALPLIAAAAPLWVIWLTALCVNLRFVVFSLHLRAYLIHLPLLRRLLLGYTTGDLSYVLLVRRFPAPGRTPRQRRARLAYLWGGNALGWCSWQAAGLAGIFAGHAMPPGWGLEFAGTLALLGVTLSLAGRRLRGIAALVAGAAAVAAHAMPYRLGIVAAIAAAVSAGLALEGLARPRGQCP</sequence>
<evidence type="ECO:0000256" key="1">
    <source>
        <dbReference type="ARBA" id="ARBA00004651"/>
    </source>
</evidence>
<organism evidence="9 10">
    <name type="scientific">Ottowia cancrivicina</name>
    <dbReference type="NCBI Taxonomy" id="3040346"/>
    <lineage>
        <taxon>Bacteria</taxon>
        <taxon>Pseudomonadati</taxon>
        <taxon>Pseudomonadota</taxon>
        <taxon>Betaproteobacteria</taxon>
        <taxon>Burkholderiales</taxon>
        <taxon>Comamonadaceae</taxon>
        <taxon>Ottowia</taxon>
    </lineage>
</organism>
<evidence type="ECO:0000256" key="6">
    <source>
        <dbReference type="ARBA" id="ARBA00022989"/>
    </source>
</evidence>
<keyword evidence="5 8" id="KW-0812">Transmembrane</keyword>
<dbReference type="GO" id="GO:1903785">
    <property type="term" value="P:L-valine transmembrane transport"/>
    <property type="evidence" value="ECO:0007669"/>
    <property type="project" value="TreeGrafter"/>
</dbReference>